<dbReference type="RefSeq" id="WP_168678819.1">
    <property type="nucleotide sequence ID" value="NZ_JAAXOY010000208.1"/>
</dbReference>
<name>A0ABX1JZM1_9CELL</name>
<organism evidence="4 5">
    <name type="scientific">Cellulomonas septica</name>
    <dbReference type="NCBI Taxonomy" id="285080"/>
    <lineage>
        <taxon>Bacteria</taxon>
        <taxon>Bacillati</taxon>
        <taxon>Actinomycetota</taxon>
        <taxon>Actinomycetes</taxon>
        <taxon>Micrococcales</taxon>
        <taxon>Cellulomonadaceae</taxon>
        <taxon>Cellulomonas</taxon>
    </lineage>
</organism>
<sequence length="228" mass="23040">MSDLDRARALRRRHMHERQAVIFGVLLAGLAVAGLGATAVYTGSVSLPFVARGFSTAPPPPVPDPDPCPPAGALPLAYNQVTVTVLNSTSRVGLAGGAAAELTQRGFVVAGSGNTQPAFEGVARISFGVAGAAAAYTLAAQLEGEDLHLVAREDPSVDMTLGTQFAELTPADQVVLDPSVPLVAPEGCVPLDQAAVETPEPETPAADGAGEGGEEAPADGTEEQAPQG</sequence>
<evidence type="ECO:0000313" key="4">
    <source>
        <dbReference type="EMBL" id="NKY39773.1"/>
    </source>
</evidence>
<reference evidence="4 5" key="1">
    <citation type="submission" date="2020-04" db="EMBL/GenBank/DDBJ databases">
        <title>MicrobeNet Type strains.</title>
        <authorList>
            <person name="Nicholson A.C."/>
        </authorList>
    </citation>
    <scope>NUCLEOTIDE SEQUENCE [LARGE SCALE GENOMIC DNA]</scope>
    <source>
        <strain evidence="4 5">ATCC BAA-787</strain>
    </source>
</reference>
<keyword evidence="2" id="KW-0812">Transmembrane</keyword>
<comment type="caution">
    <text evidence="4">The sequence shown here is derived from an EMBL/GenBank/DDBJ whole genome shotgun (WGS) entry which is preliminary data.</text>
</comment>
<dbReference type="Proteomes" id="UP000777774">
    <property type="component" value="Unassembled WGS sequence"/>
</dbReference>
<dbReference type="Gene3D" id="3.30.70.2390">
    <property type="match status" value="1"/>
</dbReference>
<feature type="compositionally biased region" description="Acidic residues" evidence="1">
    <location>
        <begin position="212"/>
        <end position="222"/>
    </location>
</feature>
<evidence type="ECO:0000259" key="3">
    <source>
        <dbReference type="Pfam" id="PF13399"/>
    </source>
</evidence>
<protein>
    <submittedName>
        <fullName evidence="4">LytR C-terminal domain-containing protein</fullName>
    </submittedName>
</protein>
<dbReference type="Pfam" id="PF13399">
    <property type="entry name" value="LytR_C"/>
    <property type="match status" value="1"/>
</dbReference>
<keyword evidence="2" id="KW-0472">Membrane</keyword>
<keyword evidence="2" id="KW-1133">Transmembrane helix</keyword>
<feature type="region of interest" description="Disordered" evidence="1">
    <location>
        <begin position="192"/>
        <end position="228"/>
    </location>
</feature>
<dbReference type="EMBL" id="JAAXOY010000208">
    <property type="protein sequence ID" value="NKY39773.1"/>
    <property type="molecule type" value="Genomic_DNA"/>
</dbReference>
<accession>A0ABX1JZM1</accession>
<gene>
    <name evidence="4" type="ORF">HGA02_09595</name>
</gene>
<feature type="transmembrane region" description="Helical" evidence="2">
    <location>
        <begin position="20"/>
        <end position="41"/>
    </location>
</feature>
<proteinExistence type="predicted"/>
<evidence type="ECO:0000256" key="1">
    <source>
        <dbReference type="SAM" id="MobiDB-lite"/>
    </source>
</evidence>
<evidence type="ECO:0000256" key="2">
    <source>
        <dbReference type="SAM" id="Phobius"/>
    </source>
</evidence>
<keyword evidence="5" id="KW-1185">Reference proteome</keyword>
<dbReference type="InterPro" id="IPR027381">
    <property type="entry name" value="LytR/CpsA/Psr_C"/>
</dbReference>
<feature type="domain" description="LytR/CpsA/Psr regulator C-terminal" evidence="3">
    <location>
        <begin position="80"/>
        <end position="165"/>
    </location>
</feature>
<evidence type="ECO:0000313" key="5">
    <source>
        <dbReference type="Proteomes" id="UP000777774"/>
    </source>
</evidence>